<evidence type="ECO:0000259" key="4">
    <source>
        <dbReference type="Pfam" id="PF04082"/>
    </source>
</evidence>
<proteinExistence type="predicted"/>
<dbReference type="AlphaFoldDB" id="A0AAD6C3D2"/>
<keyword evidence="1" id="KW-0805">Transcription regulation</keyword>
<dbReference type="InterPro" id="IPR051127">
    <property type="entry name" value="Fungal_SecMet_Regulators"/>
</dbReference>
<dbReference type="GO" id="GO:0008270">
    <property type="term" value="F:zinc ion binding"/>
    <property type="evidence" value="ECO:0007669"/>
    <property type="project" value="InterPro"/>
</dbReference>
<dbReference type="GeneID" id="81599537"/>
<keyword evidence="2" id="KW-0804">Transcription</keyword>
<evidence type="ECO:0000313" key="5">
    <source>
        <dbReference type="EMBL" id="KAJ5449463.1"/>
    </source>
</evidence>
<reference evidence="5" key="1">
    <citation type="submission" date="2022-12" db="EMBL/GenBank/DDBJ databases">
        <authorList>
            <person name="Petersen C."/>
        </authorList>
    </citation>
    <scope>NUCLEOTIDE SEQUENCE</scope>
    <source>
        <strain evidence="5">IBT 16125</strain>
    </source>
</reference>
<dbReference type="PANTHER" id="PTHR47424:SF9">
    <property type="entry name" value="TAH-2"/>
    <property type="match status" value="1"/>
</dbReference>
<dbReference type="GO" id="GO:0005634">
    <property type="term" value="C:nucleus"/>
    <property type="evidence" value="ECO:0007669"/>
    <property type="project" value="TreeGrafter"/>
</dbReference>
<keyword evidence="6" id="KW-1185">Reference proteome</keyword>
<accession>A0AAD6C3D2</accession>
<feature type="domain" description="Xylanolytic transcriptional activator regulatory" evidence="4">
    <location>
        <begin position="199"/>
        <end position="335"/>
    </location>
</feature>
<dbReference type="RefSeq" id="XP_056764998.1">
    <property type="nucleotide sequence ID" value="XM_056909294.1"/>
</dbReference>
<reference evidence="5" key="2">
    <citation type="journal article" date="2023" name="IMA Fungus">
        <title>Comparative genomic study of the Penicillium genus elucidates a diverse pangenome and 15 lateral gene transfer events.</title>
        <authorList>
            <person name="Petersen C."/>
            <person name="Sorensen T."/>
            <person name="Nielsen M.R."/>
            <person name="Sondergaard T.E."/>
            <person name="Sorensen J.L."/>
            <person name="Fitzpatrick D.A."/>
            <person name="Frisvad J.C."/>
            <person name="Nielsen K.L."/>
        </authorList>
    </citation>
    <scope>NUCLEOTIDE SEQUENCE</scope>
    <source>
        <strain evidence="5">IBT 16125</strain>
    </source>
</reference>
<dbReference type="GO" id="GO:0000978">
    <property type="term" value="F:RNA polymerase II cis-regulatory region sequence-specific DNA binding"/>
    <property type="evidence" value="ECO:0007669"/>
    <property type="project" value="TreeGrafter"/>
</dbReference>
<gene>
    <name evidence="5" type="ORF">N7458_005912</name>
</gene>
<protein>
    <recommendedName>
        <fullName evidence="4">Xylanolytic transcriptional activator regulatory domain-containing protein</fullName>
    </recommendedName>
</protein>
<dbReference type="PANTHER" id="PTHR47424">
    <property type="entry name" value="REGULATORY PROTEIN GAL4"/>
    <property type="match status" value="1"/>
</dbReference>
<dbReference type="GO" id="GO:0006351">
    <property type="term" value="P:DNA-templated transcription"/>
    <property type="evidence" value="ECO:0007669"/>
    <property type="project" value="InterPro"/>
</dbReference>
<evidence type="ECO:0000313" key="6">
    <source>
        <dbReference type="Proteomes" id="UP001213681"/>
    </source>
</evidence>
<dbReference type="GO" id="GO:0000981">
    <property type="term" value="F:DNA-binding transcription factor activity, RNA polymerase II-specific"/>
    <property type="evidence" value="ECO:0007669"/>
    <property type="project" value="TreeGrafter"/>
</dbReference>
<dbReference type="InterPro" id="IPR007219">
    <property type="entry name" value="XnlR_reg_dom"/>
</dbReference>
<dbReference type="GO" id="GO:0000435">
    <property type="term" value="P:positive regulation of transcription from RNA polymerase II promoter by galactose"/>
    <property type="evidence" value="ECO:0007669"/>
    <property type="project" value="TreeGrafter"/>
</dbReference>
<dbReference type="Proteomes" id="UP001213681">
    <property type="component" value="Unassembled WGS sequence"/>
</dbReference>
<sequence length="706" mass="77493">MTNIAGEPLSAHTLSTLSIPASTQSEFAVLILLGLHGPSSTSRLCLVPRSQSRTGNGSQKPVYIASPFDSSSQRIPVGKDAKDDFSETHVAISNLPRNLCDANQRSLHLGNSAALSFLQNIQELMQADEALPTLPADLSSSAPLEVPTSHVRENFSLYDCLDGPGLVSLVDVFFTSQTCGILDIFNRSHIQGLVDCWVNRTPSGSSSNTTILYLVIAYAAQTRSASEADKSISQSCFHRGRQIAVHELTREPSIETVQAFLLISLYMLGCSQRNAAHFNLGISLSAARSLGYHRMHAEVEQKNELRRRIWRTLCYHDLFFCAMMGRTPSTSTTDLVTEDDSRLDSSDPDFCQQLGMLESARAFSIMRQTVIEIYTKQSVPLGLLQSISTKLQELSKEVPAELRSLEHGSSQSHLGCQHQRLVLRNASVACDYHFSMMLLTRPFLVACLRISFQNNRNPQSGEFTNSQDSNIHKDVARGAMQAIDAALSTVQLIYEIHVAGLLFNNMPLVVARVFVSALTVCAAFLGRLGDSKECELAIHRADQILQHFMKNSPQAKQYDAILKNLSKAAFGFGHHQGQRDSSNRITSMSDLFGLYSGVHYDSEAPHDTLATINSVAVDDPQGISLSRGVSTSSISPQADVVRSTEYESGVVFSQTEEICRPDDFIPPGHQTTADSFDFSGLSGDNFSLDLQATESIWDINWDGMLL</sequence>
<evidence type="ECO:0000256" key="2">
    <source>
        <dbReference type="ARBA" id="ARBA00023163"/>
    </source>
</evidence>
<dbReference type="Pfam" id="PF04082">
    <property type="entry name" value="Fungal_trans"/>
    <property type="match status" value="1"/>
</dbReference>
<name>A0AAD6C3D2_9EURO</name>
<organism evidence="5 6">
    <name type="scientific">Penicillium daleae</name>
    <dbReference type="NCBI Taxonomy" id="63821"/>
    <lineage>
        <taxon>Eukaryota</taxon>
        <taxon>Fungi</taxon>
        <taxon>Dikarya</taxon>
        <taxon>Ascomycota</taxon>
        <taxon>Pezizomycotina</taxon>
        <taxon>Eurotiomycetes</taxon>
        <taxon>Eurotiomycetidae</taxon>
        <taxon>Eurotiales</taxon>
        <taxon>Aspergillaceae</taxon>
        <taxon>Penicillium</taxon>
    </lineage>
</organism>
<keyword evidence="3" id="KW-0539">Nucleus</keyword>
<evidence type="ECO:0000256" key="1">
    <source>
        <dbReference type="ARBA" id="ARBA00023015"/>
    </source>
</evidence>
<evidence type="ECO:0000256" key="3">
    <source>
        <dbReference type="ARBA" id="ARBA00023242"/>
    </source>
</evidence>
<dbReference type="CDD" id="cd12148">
    <property type="entry name" value="fungal_TF_MHR"/>
    <property type="match status" value="1"/>
</dbReference>
<dbReference type="EMBL" id="JAPVEA010000006">
    <property type="protein sequence ID" value="KAJ5449463.1"/>
    <property type="molecule type" value="Genomic_DNA"/>
</dbReference>
<comment type="caution">
    <text evidence="5">The sequence shown here is derived from an EMBL/GenBank/DDBJ whole genome shotgun (WGS) entry which is preliminary data.</text>
</comment>